<keyword evidence="8" id="KW-0418">Kinase</keyword>
<dbReference type="Pfam" id="PF07714">
    <property type="entry name" value="PK_Tyr_Ser-Thr"/>
    <property type="match status" value="1"/>
</dbReference>
<dbReference type="InterPro" id="IPR017441">
    <property type="entry name" value="Protein_kinase_ATP_BS"/>
</dbReference>
<feature type="compositionally biased region" description="Polar residues" evidence="14">
    <location>
        <begin position="128"/>
        <end position="137"/>
    </location>
</feature>
<dbReference type="Gene3D" id="3.30.200.20">
    <property type="entry name" value="Phosphorylase Kinase, domain 1"/>
    <property type="match status" value="1"/>
</dbReference>
<dbReference type="GO" id="GO:0051020">
    <property type="term" value="F:GTPase binding"/>
    <property type="evidence" value="ECO:0007669"/>
    <property type="project" value="UniProtKB-ARBA"/>
</dbReference>
<dbReference type="GO" id="GO:0005524">
    <property type="term" value="F:ATP binding"/>
    <property type="evidence" value="ECO:0007669"/>
    <property type="project" value="UniProtKB-UniRule"/>
</dbReference>
<comment type="subunit">
    <text evidence="12">Interacts with ARAC5 and ARAC10.</text>
</comment>
<dbReference type="InterPro" id="IPR001245">
    <property type="entry name" value="Ser-Thr/Tyr_kinase_cat_dom"/>
</dbReference>
<proteinExistence type="predicted"/>
<feature type="region of interest" description="Disordered" evidence="14">
    <location>
        <begin position="112"/>
        <end position="137"/>
    </location>
</feature>
<evidence type="ECO:0000256" key="1">
    <source>
        <dbReference type="ARBA" id="ARBA00004496"/>
    </source>
</evidence>
<dbReference type="AlphaFoldDB" id="A0AAV0ID22"/>
<keyword evidence="4" id="KW-0723">Serine/threonine-protein kinase</keyword>
<accession>A0AAV0ID22</accession>
<dbReference type="EMBL" id="CAMGYJ010000003">
    <property type="protein sequence ID" value="CAI0395414.1"/>
    <property type="molecule type" value="Genomic_DNA"/>
</dbReference>
<dbReference type="GO" id="GO:0005737">
    <property type="term" value="C:cytoplasm"/>
    <property type="evidence" value="ECO:0007669"/>
    <property type="project" value="UniProtKB-SubCell"/>
</dbReference>
<dbReference type="InterPro" id="IPR000719">
    <property type="entry name" value="Prot_kinase_dom"/>
</dbReference>
<keyword evidence="9 13" id="KW-0067">ATP-binding</keyword>
<evidence type="ECO:0000259" key="15">
    <source>
        <dbReference type="PROSITE" id="PS50011"/>
    </source>
</evidence>
<dbReference type="InterPro" id="IPR008271">
    <property type="entry name" value="Ser/Thr_kinase_AS"/>
</dbReference>
<keyword evidence="7 13" id="KW-0547">Nucleotide-binding</keyword>
<evidence type="ECO:0000256" key="5">
    <source>
        <dbReference type="ARBA" id="ARBA00022553"/>
    </source>
</evidence>
<dbReference type="FunFam" id="1.10.510.10:FF:000335">
    <property type="entry name" value="receptor-like cytosolic serine/threonine-protein kinase RBK2"/>
    <property type="match status" value="1"/>
</dbReference>
<evidence type="ECO:0000313" key="17">
    <source>
        <dbReference type="Proteomes" id="UP001154282"/>
    </source>
</evidence>
<keyword evidence="3" id="KW-0963">Cytoplasm</keyword>
<evidence type="ECO:0000256" key="12">
    <source>
        <dbReference type="ARBA" id="ARBA00063228"/>
    </source>
</evidence>
<name>A0AAV0ID22_9ROSI</name>
<dbReference type="PROSITE" id="PS50011">
    <property type="entry name" value="PROTEIN_KINASE_DOM"/>
    <property type="match status" value="1"/>
</dbReference>
<dbReference type="InterPro" id="IPR011009">
    <property type="entry name" value="Kinase-like_dom_sf"/>
</dbReference>
<evidence type="ECO:0000256" key="11">
    <source>
        <dbReference type="ARBA" id="ARBA00048679"/>
    </source>
</evidence>
<keyword evidence="17" id="KW-1185">Reference proteome</keyword>
<keyword evidence="6" id="KW-0808">Transferase</keyword>
<comment type="caution">
    <text evidence="16">The sequence shown here is derived from an EMBL/GenBank/DDBJ whole genome shotgun (WGS) entry which is preliminary data.</text>
</comment>
<dbReference type="SMART" id="SM00220">
    <property type="entry name" value="S_TKc"/>
    <property type="match status" value="1"/>
</dbReference>
<gene>
    <name evidence="16" type="ORF">LITE_LOCUS8714</name>
</gene>
<evidence type="ECO:0000256" key="4">
    <source>
        <dbReference type="ARBA" id="ARBA00022527"/>
    </source>
</evidence>
<evidence type="ECO:0000256" key="6">
    <source>
        <dbReference type="ARBA" id="ARBA00022679"/>
    </source>
</evidence>
<evidence type="ECO:0000313" key="16">
    <source>
        <dbReference type="EMBL" id="CAI0395414.1"/>
    </source>
</evidence>
<feature type="domain" description="Protein kinase" evidence="15">
    <location>
        <begin position="223"/>
        <end position="506"/>
    </location>
</feature>
<dbReference type="PANTHER" id="PTHR47987">
    <property type="entry name" value="OS08G0249100 PROTEIN"/>
    <property type="match status" value="1"/>
</dbReference>
<protein>
    <recommendedName>
        <fullName evidence="2">non-specific serine/threonine protein kinase</fullName>
        <ecNumber evidence="2">2.7.11.1</ecNumber>
    </recommendedName>
</protein>
<keyword evidence="5" id="KW-0597">Phosphoprotein</keyword>
<dbReference type="PANTHER" id="PTHR47987:SF12">
    <property type="entry name" value="PROTEIN KINASE FAMILY PROTEIN"/>
    <property type="match status" value="1"/>
</dbReference>
<organism evidence="16 17">
    <name type="scientific">Linum tenue</name>
    <dbReference type="NCBI Taxonomy" id="586396"/>
    <lineage>
        <taxon>Eukaryota</taxon>
        <taxon>Viridiplantae</taxon>
        <taxon>Streptophyta</taxon>
        <taxon>Embryophyta</taxon>
        <taxon>Tracheophyta</taxon>
        <taxon>Spermatophyta</taxon>
        <taxon>Magnoliopsida</taxon>
        <taxon>eudicotyledons</taxon>
        <taxon>Gunneridae</taxon>
        <taxon>Pentapetalae</taxon>
        <taxon>rosids</taxon>
        <taxon>fabids</taxon>
        <taxon>Malpighiales</taxon>
        <taxon>Linaceae</taxon>
        <taxon>Linum</taxon>
    </lineage>
</organism>
<reference evidence="16" key="1">
    <citation type="submission" date="2022-08" db="EMBL/GenBank/DDBJ databases">
        <authorList>
            <person name="Gutierrez-Valencia J."/>
        </authorList>
    </citation>
    <scope>NUCLEOTIDE SEQUENCE</scope>
</reference>
<dbReference type="EC" id="2.7.11.1" evidence="2"/>
<evidence type="ECO:0000256" key="8">
    <source>
        <dbReference type="ARBA" id="ARBA00022777"/>
    </source>
</evidence>
<dbReference type="InterPro" id="IPR046958">
    <property type="entry name" value="RBK1/2/STUNTED"/>
</dbReference>
<dbReference type="SUPFAM" id="SSF56112">
    <property type="entry name" value="Protein kinase-like (PK-like)"/>
    <property type="match status" value="1"/>
</dbReference>
<evidence type="ECO:0000256" key="3">
    <source>
        <dbReference type="ARBA" id="ARBA00022490"/>
    </source>
</evidence>
<feature type="region of interest" description="Disordered" evidence="14">
    <location>
        <begin position="149"/>
        <end position="168"/>
    </location>
</feature>
<dbReference type="GO" id="GO:0004674">
    <property type="term" value="F:protein serine/threonine kinase activity"/>
    <property type="evidence" value="ECO:0007669"/>
    <property type="project" value="UniProtKB-KW"/>
</dbReference>
<evidence type="ECO:0000256" key="2">
    <source>
        <dbReference type="ARBA" id="ARBA00012513"/>
    </source>
</evidence>
<feature type="binding site" evidence="13">
    <location>
        <position position="251"/>
    </location>
    <ligand>
        <name>ATP</name>
        <dbReference type="ChEBI" id="CHEBI:30616"/>
    </ligand>
</feature>
<evidence type="ECO:0000256" key="10">
    <source>
        <dbReference type="ARBA" id="ARBA00047899"/>
    </source>
</evidence>
<comment type="subcellular location">
    <subcellularLocation>
        <location evidence="1">Cytoplasm</location>
    </subcellularLocation>
</comment>
<dbReference type="PROSITE" id="PS00108">
    <property type="entry name" value="PROTEIN_KINASE_ST"/>
    <property type="match status" value="1"/>
</dbReference>
<dbReference type="PROSITE" id="PS00107">
    <property type="entry name" value="PROTEIN_KINASE_ATP"/>
    <property type="match status" value="1"/>
</dbReference>
<evidence type="ECO:0000256" key="7">
    <source>
        <dbReference type="ARBA" id="ARBA00022741"/>
    </source>
</evidence>
<comment type="catalytic activity">
    <reaction evidence="10">
        <text>L-threonyl-[protein] + ATP = O-phospho-L-threonyl-[protein] + ADP + H(+)</text>
        <dbReference type="Rhea" id="RHEA:46608"/>
        <dbReference type="Rhea" id="RHEA-COMP:11060"/>
        <dbReference type="Rhea" id="RHEA-COMP:11605"/>
        <dbReference type="ChEBI" id="CHEBI:15378"/>
        <dbReference type="ChEBI" id="CHEBI:30013"/>
        <dbReference type="ChEBI" id="CHEBI:30616"/>
        <dbReference type="ChEBI" id="CHEBI:61977"/>
        <dbReference type="ChEBI" id="CHEBI:456216"/>
        <dbReference type="EC" id="2.7.11.1"/>
    </reaction>
</comment>
<dbReference type="Gene3D" id="1.10.510.10">
    <property type="entry name" value="Transferase(Phosphotransferase) domain 1"/>
    <property type="match status" value="1"/>
</dbReference>
<evidence type="ECO:0000256" key="13">
    <source>
        <dbReference type="PROSITE-ProRule" id="PRU10141"/>
    </source>
</evidence>
<comment type="catalytic activity">
    <reaction evidence="11">
        <text>L-seryl-[protein] + ATP = O-phospho-L-seryl-[protein] + ADP + H(+)</text>
        <dbReference type="Rhea" id="RHEA:17989"/>
        <dbReference type="Rhea" id="RHEA-COMP:9863"/>
        <dbReference type="Rhea" id="RHEA-COMP:11604"/>
        <dbReference type="ChEBI" id="CHEBI:15378"/>
        <dbReference type="ChEBI" id="CHEBI:29999"/>
        <dbReference type="ChEBI" id="CHEBI:30616"/>
        <dbReference type="ChEBI" id="CHEBI:83421"/>
        <dbReference type="ChEBI" id="CHEBI:456216"/>
        <dbReference type="EC" id="2.7.11.1"/>
    </reaction>
</comment>
<evidence type="ECO:0000256" key="14">
    <source>
        <dbReference type="SAM" id="MobiDB-lite"/>
    </source>
</evidence>
<evidence type="ECO:0000256" key="9">
    <source>
        <dbReference type="ARBA" id="ARBA00022840"/>
    </source>
</evidence>
<sequence length="526" mass="59100">FRRRIRVSYLSSSSHPLLSLPLHSRSCCPFLNHRRSQNPAGGHPSPTSPCCRDSSPSCICNFPPSRAPWQSLYFPALQDTEPLRIWEAMKMTKKKKTVAVESSSPVGVLEDYFRSEEEEEESTSSNSPTQIQKSSSSRWNGIAHLFRSNSKKPAADNNSNNNKPHPLSALKSSFRSFSMREHVSTSSVLVPNFFPDSASHWNDDGTQRMNFTLAQLQAATNNFSPGNMIGKGGYAEVYKGRLWNGKSVAIKRLTRGTPDEMTADFLSELGIMAHVKHPNTAKLIGYGVEGGMHLVLHLSSRGSLASSLYGSRECLSWEVRYKVAIGTAQGLVYLHRGCQRRIIHRDIKAANILLTEEFEPQICDFGLAKWLPEKWTHHTVSKFEGTFGYLAPEFLMHGIVDEKTDVFAFGVLLLELVTGRRALDYKEQSLVLWAKPLLKKNDIRELVDPALGNDYDAKQANLMLLAAALCIQQSAIRRPQMPQVEQVLRGKVSCLKCPKRCRVPFFTKAFREELLKAEELEFQRGN</sequence>
<feature type="non-terminal residue" evidence="16">
    <location>
        <position position="1"/>
    </location>
</feature>
<dbReference type="Proteomes" id="UP001154282">
    <property type="component" value="Unassembled WGS sequence"/>
</dbReference>